<evidence type="ECO:0000259" key="2">
    <source>
        <dbReference type="PROSITE" id="PS50943"/>
    </source>
</evidence>
<dbReference type="AlphaFoldDB" id="A0A943YYI5"/>
<feature type="region of interest" description="Disordered" evidence="1">
    <location>
        <begin position="20"/>
        <end position="43"/>
    </location>
</feature>
<dbReference type="Gene3D" id="1.10.260.40">
    <property type="entry name" value="lambda repressor-like DNA-binding domains"/>
    <property type="match status" value="1"/>
</dbReference>
<organism evidence="3 4">
    <name type="scientific">Slackia piriformis</name>
    <dbReference type="NCBI Taxonomy" id="626934"/>
    <lineage>
        <taxon>Bacteria</taxon>
        <taxon>Bacillati</taxon>
        <taxon>Actinomycetota</taxon>
        <taxon>Coriobacteriia</taxon>
        <taxon>Eggerthellales</taxon>
        <taxon>Eggerthellaceae</taxon>
        <taxon>Slackia</taxon>
    </lineage>
</organism>
<gene>
    <name evidence="3" type="ORF">KH142_07700</name>
</gene>
<dbReference type="PROSITE" id="PS50943">
    <property type="entry name" value="HTH_CROC1"/>
    <property type="match status" value="1"/>
</dbReference>
<dbReference type="Pfam" id="PF01381">
    <property type="entry name" value="HTH_3"/>
    <property type="match status" value="1"/>
</dbReference>
<protein>
    <submittedName>
        <fullName evidence="3">Helix-turn-helix transcriptional regulator</fullName>
    </submittedName>
</protein>
<evidence type="ECO:0000313" key="3">
    <source>
        <dbReference type="EMBL" id="MBS6941341.1"/>
    </source>
</evidence>
<dbReference type="CDD" id="cd00093">
    <property type="entry name" value="HTH_XRE"/>
    <property type="match status" value="1"/>
</dbReference>
<comment type="caution">
    <text evidence="3">The sequence shown here is derived from an EMBL/GenBank/DDBJ whole genome shotgun (WGS) entry which is preliminary data.</text>
</comment>
<proteinExistence type="predicted"/>
<dbReference type="GO" id="GO:0003677">
    <property type="term" value="F:DNA binding"/>
    <property type="evidence" value="ECO:0007669"/>
    <property type="project" value="InterPro"/>
</dbReference>
<dbReference type="InterPro" id="IPR001387">
    <property type="entry name" value="Cro/C1-type_HTH"/>
</dbReference>
<feature type="compositionally biased region" description="Basic and acidic residues" evidence="1">
    <location>
        <begin position="20"/>
        <end position="34"/>
    </location>
</feature>
<evidence type="ECO:0000256" key="1">
    <source>
        <dbReference type="SAM" id="MobiDB-lite"/>
    </source>
</evidence>
<dbReference type="Proteomes" id="UP000727506">
    <property type="component" value="Unassembled WGS sequence"/>
</dbReference>
<feature type="domain" description="HTH cro/C1-type" evidence="2">
    <location>
        <begin position="28"/>
        <end position="83"/>
    </location>
</feature>
<dbReference type="InterPro" id="IPR010982">
    <property type="entry name" value="Lambda_DNA-bd_dom_sf"/>
</dbReference>
<dbReference type="SUPFAM" id="SSF47413">
    <property type="entry name" value="lambda repressor-like DNA-binding domains"/>
    <property type="match status" value="1"/>
</dbReference>
<dbReference type="SMART" id="SM00530">
    <property type="entry name" value="HTH_XRE"/>
    <property type="match status" value="1"/>
</dbReference>
<sequence length="102" mass="10956">MDPFDGAVGEILHRRKESIKKEADEMSMKEERTRAGLSQSALSRASGVPLRTVQHWERGNVMAASARSLLKAANALGCTLDDLVRGEEDAGLASETKGESDG</sequence>
<reference evidence="3" key="1">
    <citation type="submission" date="2021-02" db="EMBL/GenBank/DDBJ databases">
        <title>Infant gut strain persistence is associated with maternal origin, phylogeny, and functional potential including surface adhesion and iron acquisition.</title>
        <authorList>
            <person name="Lou Y.C."/>
        </authorList>
    </citation>
    <scope>NUCLEOTIDE SEQUENCE</scope>
    <source>
        <strain evidence="3">L2_039_000G1_dasL2_039_000G1_concoct_11</strain>
    </source>
</reference>
<accession>A0A943YYI5</accession>
<name>A0A943YYI5_9ACTN</name>
<dbReference type="EMBL" id="JAGZSV010000162">
    <property type="protein sequence ID" value="MBS6941341.1"/>
    <property type="molecule type" value="Genomic_DNA"/>
</dbReference>
<evidence type="ECO:0000313" key="4">
    <source>
        <dbReference type="Proteomes" id="UP000727506"/>
    </source>
</evidence>